<keyword evidence="1" id="KW-0687">Ribonucleoprotein</keyword>
<evidence type="ECO:0000313" key="2">
    <source>
        <dbReference type="Proteomes" id="UP000824118"/>
    </source>
</evidence>
<dbReference type="Proteomes" id="UP000824118">
    <property type="component" value="Unassembled WGS sequence"/>
</dbReference>
<organism evidence="1 2">
    <name type="scientific">Candidatus Limousia pullorum</name>
    <dbReference type="NCBI Taxonomy" id="2840860"/>
    <lineage>
        <taxon>Bacteria</taxon>
        <taxon>Bacillati</taxon>
        <taxon>Bacillota</taxon>
        <taxon>Clostridia</taxon>
        <taxon>Eubacteriales</taxon>
        <taxon>Oscillospiraceae</taxon>
        <taxon>Oscillospiraceae incertae sedis</taxon>
        <taxon>Candidatus Limousia</taxon>
    </lineage>
</organism>
<dbReference type="GO" id="GO:0032259">
    <property type="term" value="P:methylation"/>
    <property type="evidence" value="ECO:0007669"/>
    <property type="project" value="UniProtKB-KW"/>
</dbReference>
<name>A0A9D1LX96_9FIRM</name>
<gene>
    <name evidence="1" type="ORF">IAD22_01275</name>
</gene>
<dbReference type="EMBL" id="DVNG01000018">
    <property type="protein sequence ID" value="HIU49631.1"/>
    <property type="molecule type" value="Genomic_DNA"/>
</dbReference>
<reference evidence="1" key="1">
    <citation type="submission" date="2020-10" db="EMBL/GenBank/DDBJ databases">
        <authorList>
            <person name="Gilroy R."/>
        </authorList>
    </citation>
    <scope>NUCLEOTIDE SEQUENCE</scope>
    <source>
        <strain evidence="1">ChiGjej1B1-1684</strain>
    </source>
</reference>
<protein>
    <submittedName>
        <fullName evidence="1">50S ribosomal protein L11 methyltransferase</fullName>
    </submittedName>
</protein>
<keyword evidence="1" id="KW-0489">Methyltransferase</keyword>
<reference evidence="1" key="2">
    <citation type="journal article" date="2021" name="PeerJ">
        <title>Extensive microbial diversity within the chicken gut microbiome revealed by metagenomics and culture.</title>
        <authorList>
            <person name="Gilroy R."/>
            <person name="Ravi A."/>
            <person name="Getino M."/>
            <person name="Pursley I."/>
            <person name="Horton D.L."/>
            <person name="Alikhan N.F."/>
            <person name="Baker D."/>
            <person name="Gharbi K."/>
            <person name="Hall N."/>
            <person name="Watson M."/>
            <person name="Adriaenssens E.M."/>
            <person name="Foster-Nyarko E."/>
            <person name="Jarju S."/>
            <person name="Secka A."/>
            <person name="Antonio M."/>
            <person name="Oren A."/>
            <person name="Chaudhuri R.R."/>
            <person name="La Ragione R."/>
            <person name="Hildebrand F."/>
            <person name="Pallen M.J."/>
        </authorList>
    </citation>
    <scope>NUCLEOTIDE SEQUENCE</scope>
    <source>
        <strain evidence="1">ChiGjej1B1-1684</strain>
    </source>
</reference>
<dbReference type="GO" id="GO:0005840">
    <property type="term" value="C:ribosome"/>
    <property type="evidence" value="ECO:0007669"/>
    <property type="project" value="UniProtKB-KW"/>
</dbReference>
<evidence type="ECO:0000313" key="1">
    <source>
        <dbReference type="EMBL" id="HIU49631.1"/>
    </source>
</evidence>
<keyword evidence="1" id="KW-0689">Ribosomal protein</keyword>
<proteinExistence type="predicted"/>
<accession>A0A9D1LX96</accession>
<comment type="caution">
    <text evidence="1">The sequence shown here is derived from an EMBL/GenBank/DDBJ whole genome shotgun (WGS) entry which is preliminary data.</text>
</comment>
<feature type="non-terminal residue" evidence="1">
    <location>
        <position position="90"/>
    </location>
</feature>
<dbReference type="AlphaFoldDB" id="A0A9D1LX96"/>
<dbReference type="GO" id="GO:0008168">
    <property type="term" value="F:methyltransferase activity"/>
    <property type="evidence" value="ECO:0007669"/>
    <property type="project" value="UniProtKB-KW"/>
</dbReference>
<keyword evidence="1" id="KW-0808">Transferase</keyword>
<sequence length="90" mass="10294">MEWTEINISVLPQDADKAGDIAQMVVPYGIYIEDYTELEEQVQEIAHIDLIDEELLQKDRSRAIIHVYISPEENPAEAIAFLSERYTAEG</sequence>